<dbReference type="Proteomes" id="UP000485621">
    <property type="component" value="Unassembled WGS sequence"/>
</dbReference>
<dbReference type="Gene3D" id="3.40.140.10">
    <property type="entry name" value="Cytidine Deaminase, domain 2"/>
    <property type="match status" value="1"/>
</dbReference>
<proteinExistence type="predicted"/>
<organism evidence="1">
    <name type="scientific">candidate division CPR1 bacterium ADurb.Bin160</name>
    <dbReference type="NCBI Taxonomy" id="1852826"/>
    <lineage>
        <taxon>Bacteria</taxon>
        <taxon>candidate division CPR1</taxon>
    </lineage>
</organism>
<gene>
    <name evidence="1" type="ORF">BWY04_01184</name>
</gene>
<comment type="caution">
    <text evidence="1">The sequence shown here is derived from an EMBL/GenBank/DDBJ whole genome shotgun (WGS) entry which is preliminary data.</text>
</comment>
<name>A0A1V5ZKZ0_9BACT</name>
<evidence type="ECO:0000313" key="1">
    <source>
        <dbReference type="EMBL" id="OQB40865.1"/>
    </source>
</evidence>
<sequence length="143" mass="16286">MEEYIYSDYREQCIGCVTVSKDMITYYTESRYNMCAKRHVIAVVIGSNGKPYFGHNMCLNPQKECPRINGEGYDKCKSICNQPHHAEPMAILQAGEYAKGGIIMVINQDRICDNCQKIIKEAGIIQSIIIPIVEKNNINYLEK</sequence>
<dbReference type="AlphaFoldDB" id="A0A1V5ZKZ0"/>
<reference evidence="1" key="1">
    <citation type="submission" date="2017-02" db="EMBL/GenBank/DDBJ databases">
        <title>Delving into the versatile metabolic prowess of the omnipresent phylum Bacteroidetes.</title>
        <authorList>
            <person name="Nobu M.K."/>
            <person name="Mei R."/>
            <person name="Narihiro T."/>
            <person name="Kuroda K."/>
            <person name="Liu W.-T."/>
        </authorList>
    </citation>
    <scope>NUCLEOTIDE SEQUENCE</scope>
    <source>
        <strain evidence="1">ADurb.Bin160</strain>
    </source>
</reference>
<protein>
    <submittedName>
        <fullName evidence="1">Uncharacterized protein</fullName>
    </submittedName>
</protein>
<dbReference type="EMBL" id="MWDB01000030">
    <property type="protein sequence ID" value="OQB40865.1"/>
    <property type="molecule type" value="Genomic_DNA"/>
</dbReference>
<accession>A0A1V5ZKZ0</accession>